<keyword evidence="2" id="KW-1185">Reference proteome</keyword>
<dbReference type="EMBL" id="BHYK01000037">
    <property type="protein sequence ID" value="GCD12599.1"/>
    <property type="molecule type" value="Genomic_DNA"/>
</dbReference>
<dbReference type="AlphaFoldDB" id="A0A401USR6"/>
<reference evidence="1 2" key="1">
    <citation type="submission" date="2018-11" db="EMBL/GenBank/DDBJ databases">
        <title>Genome sequencing and assembly of Clostridium tagluense strain A121.</title>
        <authorList>
            <person name="Murakami T."/>
            <person name="Segawa T."/>
            <person name="Shcherbakova V.A."/>
            <person name="Mori H."/>
            <person name="Yoshimura Y."/>
        </authorList>
    </citation>
    <scope>NUCLEOTIDE SEQUENCE [LARGE SCALE GENOMIC DNA]</scope>
    <source>
        <strain evidence="1 2">A121</strain>
    </source>
</reference>
<accession>A0A401USR6</accession>
<evidence type="ECO:0000313" key="2">
    <source>
        <dbReference type="Proteomes" id="UP000287872"/>
    </source>
</evidence>
<protein>
    <submittedName>
        <fullName evidence="1">Uncharacterized protein</fullName>
    </submittedName>
</protein>
<dbReference type="RefSeq" id="WP_125005421.1">
    <property type="nucleotide sequence ID" value="NZ_BHYK01000037.1"/>
</dbReference>
<proteinExistence type="predicted"/>
<sequence length="83" mass="9908">MYLKNIAEDCILEMNKFLTQDEIFIIKEYTKALGCYYKGLNLYWENEGADNIKTTQNKFCINIYFKIMYQILKELIIGVCKDE</sequence>
<evidence type="ECO:0000313" key="1">
    <source>
        <dbReference type="EMBL" id="GCD12599.1"/>
    </source>
</evidence>
<dbReference type="Proteomes" id="UP000287872">
    <property type="component" value="Unassembled WGS sequence"/>
</dbReference>
<organism evidence="1 2">
    <name type="scientific">Clostridium tagluense</name>
    <dbReference type="NCBI Taxonomy" id="360422"/>
    <lineage>
        <taxon>Bacteria</taxon>
        <taxon>Bacillati</taxon>
        <taxon>Bacillota</taxon>
        <taxon>Clostridia</taxon>
        <taxon>Eubacteriales</taxon>
        <taxon>Clostridiaceae</taxon>
        <taxon>Clostridium</taxon>
    </lineage>
</organism>
<gene>
    <name evidence="1" type="ORF">Ctaglu_42220</name>
</gene>
<name>A0A401USR6_9CLOT</name>
<comment type="caution">
    <text evidence="1">The sequence shown here is derived from an EMBL/GenBank/DDBJ whole genome shotgun (WGS) entry which is preliminary data.</text>
</comment>